<dbReference type="AlphaFoldDB" id="A0A9X2XYH8"/>
<reference evidence="2" key="2">
    <citation type="submission" date="2023-04" db="EMBL/GenBank/DDBJ databases">
        <title>Paracnuella aquatica gen. nov., sp. nov., a member of the family Chitinophagaceae isolated from a hot spring.</title>
        <authorList>
            <person name="Wang C."/>
        </authorList>
    </citation>
    <scope>NUCLEOTIDE SEQUENCE</scope>
    <source>
        <strain evidence="2">LB-8</strain>
    </source>
</reference>
<evidence type="ECO:0008006" key="4">
    <source>
        <dbReference type="Google" id="ProtNLM"/>
    </source>
</evidence>
<comment type="caution">
    <text evidence="2">The sequence shown here is derived from an EMBL/GenBank/DDBJ whole genome shotgun (WGS) entry which is preliminary data.</text>
</comment>
<evidence type="ECO:0000313" key="2">
    <source>
        <dbReference type="EMBL" id="MCU7551142.1"/>
    </source>
</evidence>
<keyword evidence="1" id="KW-0732">Signal</keyword>
<proteinExistence type="predicted"/>
<protein>
    <recommendedName>
        <fullName evidence="4">NIPSNAP domain-containing protein</fullName>
    </recommendedName>
</protein>
<organism evidence="2 3">
    <name type="scientific">Paraflavisolibacter caeni</name>
    <dbReference type="NCBI Taxonomy" id="2982496"/>
    <lineage>
        <taxon>Bacteria</taxon>
        <taxon>Pseudomonadati</taxon>
        <taxon>Bacteroidota</taxon>
        <taxon>Chitinophagia</taxon>
        <taxon>Chitinophagales</taxon>
        <taxon>Chitinophagaceae</taxon>
        <taxon>Paraflavisolibacter</taxon>
    </lineage>
</organism>
<gene>
    <name evidence="2" type="ORF">OCK74_18625</name>
</gene>
<dbReference type="EMBL" id="JAOTIF010000018">
    <property type="protein sequence ID" value="MCU7551142.1"/>
    <property type="molecule type" value="Genomic_DNA"/>
</dbReference>
<feature type="chain" id="PRO_5040943734" description="NIPSNAP domain-containing protein" evidence="1">
    <location>
        <begin position="25"/>
        <end position="239"/>
    </location>
</feature>
<evidence type="ECO:0000256" key="1">
    <source>
        <dbReference type="SAM" id="SignalP"/>
    </source>
</evidence>
<name>A0A9X2XYH8_9BACT</name>
<feature type="signal peptide" evidence="1">
    <location>
        <begin position="1"/>
        <end position="24"/>
    </location>
</feature>
<reference evidence="2" key="1">
    <citation type="submission" date="2022-09" db="EMBL/GenBank/DDBJ databases">
        <authorList>
            <person name="Yuan C."/>
            <person name="Ke Z."/>
        </authorList>
    </citation>
    <scope>NUCLEOTIDE SEQUENCE</scope>
    <source>
        <strain evidence="2">LB-8</strain>
    </source>
</reference>
<dbReference type="RefSeq" id="WP_279298581.1">
    <property type="nucleotide sequence ID" value="NZ_JAOTIF010000018.1"/>
</dbReference>
<sequence>MKKLLLLGLLIPLLSMSQTRTVVSALRVFPKQDKIAEFEKALTNHAQKYHTGTWKWRVFTIESGPDAGGYHIVEGPSTWDEIDKRGNLGAEHMNDWLKNVAALTTERGSSNYSVYREDLSSIPLTDYTDKIAITHVFPKPGRFPSVEENLKMAKKAWEAGNQTVAVYEASASGPAQFALVFRYKQGLKEREQNFRKPFKERFISAFSEDAYNKYLENITNDTNSSWSELLFYHAEFSSK</sequence>
<evidence type="ECO:0000313" key="3">
    <source>
        <dbReference type="Proteomes" id="UP001155483"/>
    </source>
</evidence>
<accession>A0A9X2XYH8</accession>
<keyword evidence="3" id="KW-1185">Reference proteome</keyword>
<dbReference type="Proteomes" id="UP001155483">
    <property type="component" value="Unassembled WGS sequence"/>
</dbReference>